<sequence length="92" mass="10386">MMSAYTQTEIVHKAIDDLDAALAAGSRVREWMWADWVPSNKPWPPEVATTRDAVIEKISDVLEVLGDAREELDRALRSLPSLYHPDLADPDR</sequence>
<accession>A0A849BXR6</accession>
<protein>
    <submittedName>
        <fullName evidence="1">Uncharacterized protein</fullName>
    </submittedName>
</protein>
<dbReference type="AlphaFoldDB" id="A0A849BXR6"/>
<dbReference type="EMBL" id="JABELX010000001">
    <property type="protein sequence ID" value="NNH69070.1"/>
    <property type="molecule type" value="Genomic_DNA"/>
</dbReference>
<keyword evidence="2" id="KW-1185">Reference proteome</keyword>
<evidence type="ECO:0000313" key="2">
    <source>
        <dbReference type="Proteomes" id="UP000586827"/>
    </source>
</evidence>
<evidence type="ECO:0000313" key="1">
    <source>
        <dbReference type="EMBL" id="NNH69070.1"/>
    </source>
</evidence>
<dbReference type="RefSeq" id="WP_170264177.1">
    <property type="nucleotide sequence ID" value="NZ_JABELX010000001.1"/>
</dbReference>
<proteinExistence type="predicted"/>
<comment type="caution">
    <text evidence="1">The sequence shown here is derived from an EMBL/GenBank/DDBJ whole genome shotgun (WGS) entry which is preliminary data.</text>
</comment>
<reference evidence="1 2" key="1">
    <citation type="submission" date="2020-05" db="EMBL/GenBank/DDBJ databases">
        <title>MicrobeNet Type strains.</title>
        <authorList>
            <person name="Nicholson A.C."/>
        </authorList>
    </citation>
    <scope>NUCLEOTIDE SEQUENCE [LARGE SCALE GENOMIC DNA]</scope>
    <source>
        <strain evidence="1 2">JCM 3224</strain>
    </source>
</reference>
<gene>
    <name evidence="1" type="ORF">HLB23_04145</name>
</gene>
<name>A0A849BXR6_9NOCA</name>
<organism evidence="1 2">
    <name type="scientific">Nocardia uniformis</name>
    <dbReference type="NCBI Taxonomy" id="53432"/>
    <lineage>
        <taxon>Bacteria</taxon>
        <taxon>Bacillati</taxon>
        <taxon>Actinomycetota</taxon>
        <taxon>Actinomycetes</taxon>
        <taxon>Mycobacteriales</taxon>
        <taxon>Nocardiaceae</taxon>
        <taxon>Nocardia</taxon>
    </lineage>
</organism>
<dbReference type="Proteomes" id="UP000586827">
    <property type="component" value="Unassembled WGS sequence"/>
</dbReference>